<reference evidence="11" key="1">
    <citation type="submission" date="2025-08" db="UniProtKB">
        <authorList>
            <consortium name="RefSeq"/>
        </authorList>
    </citation>
    <scope>IDENTIFICATION</scope>
    <source>
        <strain evidence="11">Airmid</strain>
    </source>
</reference>
<feature type="region of interest" description="Disordered" evidence="8">
    <location>
        <begin position="1"/>
        <end position="106"/>
    </location>
</feature>
<dbReference type="FunFam" id="3.30.70.330:FF:000020">
    <property type="entry name" value="RNA-binding protein Musashi homolog 2 isoform X1"/>
    <property type="match status" value="1"/>
</dbReference>
<dbReference type="CDD" id="cd12576">
    <property type="entry name" value="RRM1_MSI"/>
    <property type="match status" value="1"/>
</dbReference>
<dbReference type="GO" id="GO:0006417">
    <property type="term" value="P:regulation of translation"/>
    <property type="evidence" value="ECO:0007669"/>
    <property type="project" value="TreeGrafter"/>
</dbReference>
<dbReference type="Gene3D" id="3.30.70.330">
    <property type="match status" value="2"/>
</dbReference>
<keyword evidence="6 7" id="KW-0694">RNA-binding</keyword>
<sequence>MKMETDSQQQIQQAQQQQQPQTNGISPSSTSSQSSSSPSSASSSNGQLQQQQQQSQSPQGQQPMINNNSTQQQQSTNNNNNNMTTTNNNCNNTSNNTSTNSSDVVVNHDGSYDQDLKMFIGGLSWQTAPEGLREYFSKFGDITEVMVMKDPTTRRSRGFGFVTFADSSSVDKVLMNGPHELDGKKIDPKIAFPKRAHPKMVTRTKKVFVGGLSAPTTIDDVKNYFQQFGRIEDAMLMFDKQTNRHRGFGFVTFESEDVVDKVCEVHFHEINNKMVECKKAQPKEVMMPNNVPRGGRTTDLVWPLGALADDPTRAAAAACLAAGPTAKAIYHLCSGGPDLTRASGAAGNAGSAGTGLSLADHACSPSFPAAYAAGYAGRGGYPSYPGFGYPFTGSVDGVLPVSSYCLPFLPSQMFASAAAAAAAAASNGTAAAAAAAAAAVSNGLTTITTNNNHHSHPQTQPPSHHHHHQLSQPTQSQPGGHNFATGHQVNDIIMSGHHHLMAGPHKLRV</sequence>
<evidence type="ECO:0000313" key="11">
    <source>
        <dbReference type="RefSeq" id="XP_027197353.1"/>
    </source>
</evidence>
<dbReference type="InterPro" id="IPR034126">
    <property type="entry name" value="MSI_RRM2"/>
</dbReference>
<dbReference type="InParanoid" id="A0A6P6XWC9"/>
<feature type="compositionally biased region" description="Low complexity" evidence="8">
    <location>
        <begin position="446"/>
        <end position="462"/>
    </location>
</feature>
<name>A0A6P6XWC9_DERPT</name>
<dbReference type="Pfam" id="PF00076">
    <property type="entry name" value="RRM_1"/>
    <property type="match status" value="2"/>
</dbReference>
<evidence type="ECO:0000256" key="3">
    <source>
        <dbReference type="ARBA" id="ARBA00022490"/>
    </source>
</evidence>
<evidence type="ECO:0000256" key="5">
    <source>
        <dbReference type="ARBA" id="ARBA00022737"/>
    </source>
</evidence>
<dbReference type="AlphaFoldDB" id="A0A6P6XWC9"/>
<evidence type="ECO:0000256" key="2">
    <source>
        <dbReference type="ARBA" id="ARBA00006635"/>
    </source>
</evidence>
<feature type="domain" description="RRM" evidence="9">
    <location>
        <begin position="205"/>
        <end position="282"/>
    </location>
</feature>
<feature type="region of interest" description="Disordered" evidence="8">
    <location>
        <begin position="446"/>
        <end position="486"/>
    </location>
</feature>
<dbReference type="CDD" id="cd12323">
    <property type="entry name" value="RRM2_MSI"/>
    <property type="match status" value="1"/>
</dbReference>
<evidence type="ECO:0000259" key="9">
    <source>
        <dbReference type="PROSITE" id="PS50102"/>
    </source>
</evidence>
<protein>
    <submittedName>
        <fullName evidence="11">RNA-binding protein Musashi homolog Rbp6-like isoform X1</fullName>
    </submittedName>
</protein>
<evidence type="ECO:0000256" key="4">
    <source>
        <dbReference type="ARBA" id="ARBA00022553"/>
    </source>
</evidence>
<dbReference type="InterPro" id="IPR035979">
    <property type="entry name" value="RBD_domain_sf"/>
</dbReference>
<keyword evidence="10" id="KW-1185">Reference proteome</keyword>
<organism evidence="10 11">
    <name type="scientific">Dermatophagoides pteronyssinus</name>
    <name type="common">European house dust mite</name>
    <dbReference type="NCBI Taxonomy" id="6956"/>
    <lineage>
        <taxon>Eukaryota</taxon>
        <taxon>Metazoa</taxon>
        <taxon>Ecdysozoa</taxon>
        <taxon>Arthropoda</taxon>
        <taxon>Chelicerata</taxon>
        <taxon>Arachnida</taxon>
        <taxon>Acari</taxon>
        <taxon>Acariformes</taxon>
        <taxon>Sarcoptiformes</taxon>
        <taxon>Astigmata</taxon>
        <taxon>Psoroptidia</taxon>
        <taxon>Analgoidea</taxon>
        <taxon>Pyroglyphidae</taxon>
        <taxon>Dermatophagoidinae</taxon>
        <taxon>Dermatophagoides</taxon>
    </lineage>
</organism>
<dbReference type="SUPFAM" id="SSF54928">
    <property type="entry name" value="RNA-binding domain, RBD"/>
    <property type="match status" value="2"/>
</dbReference>
<evidence type="ECO:0000256" key="8">
    <source>
        <dbReference type="SAM" id="MobiDB-lite"/>
    </source>
</evidence>
<gene>
    <name evidence="11" type="primary">LOC113791739</name>
</gene>
<dbReference type="SMART" id="SM00360">
    <property type="entry name" value="RRM"/>
    <property type="match status" value="2"/>
</dbReference>
<dbReference type="Proteomes" id="UP000515146">
    <property type="component" value="Unplaced"/>
</dbReference>
<dbReference type="PANTHER" id="PTHR48032">
    <property type="entry name" value="RNA-BINDING PROTEIN MUSASHI HOMOLOG RBP6"/>
    <property type="match status" value="1"/>
</dbReference>
<dbReference type="OMA" id="HQVNDIM"/>
<evidence type="ECO:0000256" key="1">
    <source>
        <dbReference type="ARBA" id="ARBA00004496"/>
    </source>
</evidence>
<evidence type="ECO:0000313" key="10">
    <source>
        <dbReference type="Proteomes" id="UP000515146"/>
    </source>
</evidence>
<feature type="domain" description="RRM" evidence="9">
    <location>
        <begin position="116"/>
        <end position="206"/>
    </location>
</feature>
<evidence type="ECO:0000256" key="6">
    <source>
        <dbReference type="ARBA" id="ARBA00022884"/>
    </source>
</evidence>
<dbReference type="InterPro" id="IPR012677">
    <property type="entry name" value="Nucleotide-bd_a/b_plait_sf"/>
</dbReference>
<dbReference type="GO" id="GO:0003729">
    <property type="term" value="F:mRNA binding"/>
    <property type="evidence" value="ECO:0007669"/>
    <property type="project" value="TreeGrafter"/>
</dbReference>
<dbReference type="OrthoDB" id="1875751at2759"/>
<dbReference type="RefSeq" id="XP_027197353.1">
    <property type="nucleotide sequence ID" value="XM_027341552.1"/>
</dbReference>
<keyword evidence="5" id="KW-0677">Repeat</keyword>
<keyword evidence="4" id="KW-0597">Phosphoprotein</keyword>
<dbReference type="KEGG" id="dpte:113791739"/>
<accession>A0A6P6XWC9</accession>
<dbReference type="InterPro" id="IPR000504">
    <property type="entry name" value="RRM_dom"/>
</dbReference>
<dbReference type="PANTHER" id="PTHR48032:SF18">
    <property type="entry name" value="RRM DOMAIN-CONTAINING PROTEIN"/>
    <property type="match status" value="1"/>
</dbReference>
<keyword evidence="3" id="KW-0963">Cytoplasm</keyword>
<comment type="subcellular location">
    <subcellularLocation>
        <location evidence="1">Cytoplasm</location>
    </subcellularLocation>
</comment>
<dbReference type="FunFam" id="3.30.70.330:FF:000025">
    <property type="entry name" value="RNA-binding protein Musashi homolog 2 isoform X1"/>
    <property type="match status" value="1"/>
</dbReference>
<dbReference type="PROSITE" id="PS50102">
    <property type="entry name" value="RRM"/>
    <property type="match status" value="2"/>
</dbReference>
<feature type="compositionally biased region" description="Low complexity" evidence="8">
    <location>
        <begin position="8"/>
        <end position="102"/>
    </location>
</feature>
<evidence type="ECO:0000256" key="7">
    <source>
        <dbReference type="PROSITE-ProRule" id="PRU00176"/>
    </source>
</evidence>
<proteinExistence type="inferred from homology"/>
<comment type="similarity">
    <text evidence="2">Belongs to the Musashi family.</text>
</comment>
<dbReference type="GO" id="GO:0005737">
    <property type="term" value="C:cytoplasm"/>
    <property type="evidence" value="ECO:0007669"/>
    <property type="project" value="UniProtKB-SubCell"/>
</dbReference>